<dbReference type="AlphaFoldDB" id="D8QFK0"/>
<dbReference type="Proteomes" id="UP000007431">
    <property type="component" value="Unassembled WGS sequence"/>
</dbReference>
<protein>
    <recommendedName>
        <fullName evidence="3">F-box domain-containing protein</fullName>
    </recommendedName>
</protein>
<evidence type="ECO:0008006" key="3">
    <source>
        <dbReference type="Google" id="ProtNLM"/>
    </source>
</evidence>
<dbReference type="GeneID" id="9592100"/>
<organism evidence="2">
    <name type="scientific">Schizophyllum commune (strain H4-8 / FGSC 9210)</name>
    <name type="common">Split gill fungus</name>
    <dbReference type="NCBI Taxonomy" id="578458"/>
    <lineage>
        <taxon>Eukaryota</taxon>
        <taxon>Fungi</taxon>
        <taxon>Dikarya</taxon>
        <taxon>Basidiomycota</taxon>
        <taxon>Agaricomycotina</taxon>
        <taxon>Agaricomycetes</taxon>
        <taxon>Agaricomycetidae</taxon>
        <taxon>Agaricales</taxon>
        <taxon>Schizophyllaceae</taxon>
        <taxon>Schizophyllum</taxon>
    </lineage>
</organism>
<accession>D8QFK0</accession>
<name>D8QFK0_SCHCM</name>
<dbReference type="OMA" id="AMEIFFA"/>
<dbReference type="eggNOG" id="ENOG502RCB8">
    <property type="taxonomic scope" value="Eukaryota"/>
</dbReference>
<dbReference type="RefSeq" id="XP_003028330.1">
    <property type="nucleotide sequence ID" value="XM_003028284.1"/>
</dbReference>
<dbReference type="EMBL" id="GL377311">
    <property type="protein sequence ID" value="EFI93427.1"/>
    <property type="molecule type" value="Genomic_DNA"/>
</dbReference>
<reference evidence="1 2" key="1">
    <citation type="journal article" date="2010" name="Nat. Biotechnol.">
        <title>Genome sequence of the model mushroom Schizophyllum commune.</title>
        <authorList>
            <person name="Ohm R.A."/>
            <person name="de Jong J.F."/>
            <person name="Lugones L.G."/>
            <person name="Aerts A."/>
            <person name="Kothe E."/>
            <person name="Stajich J.E."/>
            <person name="de Vries R.P."/>
            <person name="Record E."/>
            <person name="Levasseur A."/>
            <person name="Baker S.E."/>
            <person name="Bartholomew K.A."/>
            <person name="Coutinho P.M."/>
            <person name="Erdmann S."/>
            <person name="Fowler T.J."/>
            <person name="Gathman A.C."/>
            <person name="Lombard V."/>
            <person name="Henrissat B."/>
            <person name="Knabe N."/>
            <person name="Kuees U."/>
            <person name="Lilly W.W."/>
            <person name="Lindquist E."/>
            <person name="Lucas S."/>
            <person name="Magnuson J.K."/>
            <person name="Piumi F."/>
            <person name="Raudaskoski M."/>
            <person name="Salamov A."/>
            <person name="Schmutz J."/>
            <person name="Schwarze F.W.M.R."/>
            <person name="vanKuyk P.A."/>
            <person name="Horton J.S."/>
            <person name="Grigoriev I.V."/>
            <person name="Woesten H.A.B."/>
        </authorList>
    </citation>
    <scope>NUCLEOTIDE SEQUENCE [LARGE SCALE GENOMIC DNA]</scope>
    <source>
        <strain evidence="2">H4-8 / FGSC 9210</strain>
    </source>
</reference>
<dbReference type="OrthoDB" id="2887155at2759"/>
<evidence type="ECO:0000313" key="1">
    <source>
        <dbReference type="EMBL" id="EFI93427.1"/>
    </source>
</evidence>
<dbReference type="HOGENOM" id="CLU_1042649_0_0_1"/>
<gene>
    <name evidence="1" type="ORF">SCHCODRAFT_112636</name>
</gene>
<keyword evidence="2" id="KW-1185">Reference proteome</keyword>
<dbReference type="VEuPathDB" id="FungiDB:SCHCODRAFT_02638691"/>
<feature type="non-terminal residue" evidence="1">
    <location>
        <position position="288"/>
    </location>
</feature>
<proteinExistence type="predicted"/>
<dbReference type="InParanoid" id="D8QFK0"/>
<evidence type="ECO:0000313" key="2">
    <source>
        <dbReference type="Proteomes" id="UP000007431"/>
    </source>
</evidence>
<sequence length="288" mass="31716">MEVDTLAPVWLPAELEDEILSWAAIIVPSDALSLTLVSRRVHNVINPLIYSTVVLDSSARHVVNLGRVQKFLRTLDMKPPAFFARTVKSLCVTCAVGPEIATRVLAICSGVQHLACWVKFDDREAIVPFLHRMPLRSLNIELGTFNTVLSPLCRARDDSVSTPTSAPATDRQMAVSACSWPSTLKHLELVYWDTPPALADLTALPALTQVNLFWGQDGPYPEAISTAIETCARLEILRVLVYDAVEDIDGRKSDLHKDTRVKRCVPASPAVKMWSNYLDGSGPGCWSP</sequence>
<dbReference type="KEGG" id="scm:SCHCO_02638691"/>